<evidence type="ECO:0000313" key="3">
    <source>
        <dbReference type="EMBL" id="TSI12396.1"/>
    </source>
</evidence>
<sequence>MTDDTAQAHDTTTAHESPGYRLGEPGDVVIHAGPRQSPRIVSVPTRHSEHLIDLAAGEDLFDSVTGLLESLDVSGLMVEFADGEFGRIDYVYPAYGPDAEHPMSFTSEFHHDGPAELRHASATVGKKDGVPFTHIHASWLTGEGLVKGGHLLPGTLVGPKGMRLRVFALADAQQFSEADPETGFFAFAPTATDSPTSESVPSSAVISRVRPGELIDDAIVAICRAAGFDTAEVRASLGSTTGTVFTDSSAPWPAVEFTHLTGSVSGALGDNSQVSLEGEVVDVAGEVHTGQLALGANPVAVTFELLVLSR</sequence>
<proteinExistence type="predicted"/>
<evidence type="ECO:0000259" key="2">
    <source>
        <dbReference type="PROSITE" id="PS51742"/>
    </source>
</evidence>
<dbReference type="InterPro" id="IPR005175">
    <property type="entry name" value="PPC_dom"/>
</dbReference>
<dbReference type="EMBL" id="VLTK01000018">
    <property type="protein sequence ID" value="TSI12396.1"/>
    <property type="molecule type" value="Genomic_DNA"/>
</dbReference>
<keyword evidence="4" id="KW-1185">Reference proteome</keyword>
<evidence type="ECO:0000256" key="1">
    <source>
        <dbReference type="SAM" id="MobiDB-lite"/>
    </source>
</evidence>
<name>A0A556C4Z3_BREAU</name>
<dbReference type="PROSITE" id="PS51742">
    <property type="entry name" value="PPC"/>
    <property type="match status" value="1"/>
</dbReference>
<dbReference type="Gene3D" id="3.30.1330.80">
    <property type="entry name" value="Hypothetical protein, similar to alpha- acetolactate decarboxylase, domain 2"/>
    <property type="match status" value="1"/>
</dbReference>
<dbReference type="SUPFAM" id="SSF117856">
    <property type="entry name" value="AF0104/ALDC/Ptd012-like"/>
    <property type="match status" value="2"/>
</dbReference>
<protein>
    <submittedName>
        <fullName evidence="3">DNA-binding protein</fullName>
    </submittedName>
</protein>
<dbReference type="AlphaFoldDB" id="A0A556C4Z3"/>
<reference evidence="3 4" key="1">
    <citation type="submission" date="2019-07" db="EMBL/GenBank/DDBJ databases">
        <title>Draft genome sequence of Brevibacterium aurantiacum XU54 isolated from Xinjiang China.</title>
        <authorList>
            <person name="Xu X."/>
        </authorList>
    </citation>
    <scope>NUCLEOTIDE SEQUENCE [LARGE SCALE GENOMIC DNA]</scope>
    <source>
        <strain evidence="3 4">XU54</strain>
    </source>
</reference>
<evidence type="ECO:0000313" key="4">
    <source>
        <dbReference type="Proteomes" id="UP000316406"/>
    </source>
</evidence>
<feature type="domain" description="PPC" evidence="2">
    <location>
        <begin position="44"/>
        <end position="190"/>
    </location>
</feature>
<feature type="region of interest" description="Disordered" evidence="1">
    <location>
        <begin position="1"/>
        <end position="32"/>
    </location>
</feature>
<accession>A0A556C4Z3</accession>
<dbReference type="OrthoDB" id="8720942at2"/>
<feature type="compositionally biased region" description="Low complexity" evidence="1">
    <location>
        <begin position="1"/>
        <end position="15"/>
    </location>
</feature>
<keyword evidence="3" id="KW-0238">DNA-binding</keyword>
<dbReference type="Proteomes" id="UP000316406">
    <property type="component" value="Unassembled WGS sequence"/>
</dbReference>
<comment type="caution">
    <text evidence="3">The sequence shown here is derived from an EMBL/GenBank/DDBJ whole genome shotgun (WGS) entry which is preliminary data.</text>
</comment>
<organism evidence="3 4">
    <name type="scientific">Brevibacterium aurantiacum</name>
    <dbReference type="NCBI Taxonomy" id="273384"/>
    <lineage>
        <taxon>Bacteria</taxon>
        <taxon>Bacillati</taxon>
        <taxon>Actinomycetota</taxon>
        <taxon>Actinomycetes</taxon>
        <taxon>Micrococcales</taxon>
        <taxon>Brevibacteriaceae</taxon>
        <taxon>Brevibacterium</taxon>
    </lineage>
</organism>
<dbReference type="RefSeq" id="WP_143924391.1">
    <property type="nucleotide sequence ID" value="NZ_VLTK01000018.1"/>
</dbReference>
<dbReference type="GO" id="GO:0003677">
    <property type="term" value="F:DNA binding"/>
    <property type="evidence" value="ECO:0007669"/>
    <property type="project" value="UniProtKB-KW"/>
</dbReference>
<dbReference type="Pfam" id="PF03479">
    <property type="entry name" value="PCC"/>
    <property type="match status" value="1"/>
</dbReference>
<gene>
    <name evidence="3" type="ORF">FO013_20360</name>
</gene>